<dbReference type="Proteomes" id="UP000315783">
    <property type="component" value="Unassembled WGS sequence"/>
</dbReference>
<dbReference type="AlphaFoldDB" id="A0A545VIP8"/>
<evidence type="ECO:0000256" key="1">
    <source>
        <dbReference type="SAM" id="MobiDB-lite"/>
    </source>
</evidence>
<feature type="region of interest" description="Disordered" evidence="1">
    <location>
        <begin position="23"/>
        <end position="45"/>
    </location>
</feature>
<sequence>MHPFILTLSLVAVAVKAISDANAPRTAHGHDVDPPAPTALAQRDSEQSPEFFTVRLSVVHTAAVTTVHKEGAGSPEPVGGHAGPGTLSNGAVATFVVPRDYHGNIAVNNAQFPADTGDESLIEFSFMNQSIYTPDIDVSYV</sequence>
<organism evidence="3 4">
    <name type="scientific">Cordyceps javanica</name>
    <dbReference type="NCBI Taxonomy" id="43265"/>
    <lineage>
        <taxon>Eukaryota</taxon>
        <taxon>Fungi</taxon>
        <taxon>Dikarya</taxon>
        <taxon>Ascomycota</taxon>
        <taxon>Pezizomycotina</taxon>
        <taxon>Sordariomycetes</taxon>
        <taxon>Hypocreomycetidae</taxon>
        <taxon>Hypocreales</taxon>
        <taxon>Cordycipitaceae</taxon>
        <taxon>Cordyceps</taxon>
    </lineage>
</organism>
<gene>
    <name evidence="3" type="ORF">IF1G_11241</name>
</gene>
<keyword evidence="2" id="KW-0732">Signal</keyword>
<feature type="chain" id="PRO_5021821077" evidence="2">
    <location>
        <begin position="18"/>
        <end position="141"/>
    </location>
</feature>
<name>A0A545VIP8_9HYPO</name>
<comment type="caution">
    <text evidence="3">The sequence shown here is derived from an EMBL/GenBank/DDBJ whole genome shotgun (WGS) entry which is preliminary data.</text>
</comment>
<proteinExistence type="predicted"/>
<evidence type="ECO:0000313" key="4">
    <source>
        <dbReference type="Proteomes" id="UP000315783"/>
    </source>
</evidence>
<keyword evidence="4" id="KW-1185">Reference proteome</keyword>
<evidence type="ECO:0000256" key="2">
    <source>
        <dbReference type="SAM" id="SignalP"/>
    </source>
</evidence>
<accession>A0A545VIP8</accession>
<reference evidence="3 4" key="1">
    <citation type="journal article" date="2019" name="Appl. Microbiol. Biotechnol.">
        <title>Genome sequence of Isaria javanica and comparative genome analysis insights into family S53 peptidase evolution in fungal entomopathogens.</title>
        <authorList>
            <person name="Lin R."/>
            <person name="Zhang X."/>
            <person name="Xin B."/>
            <person name="Zou M."/>
            <person name="Gao Y."/>
            <person name="Qin F."/>
            <person name="Hu Q."/>
            <person name="Xie B."/>
            <person name="Cheng X."/>
        </authorList>
    </citation>
    <scope>NUCLEOTIDE SEQUENCE [LARGE SCALE GENOMIC DNA]</scope>
    <source>
        <strain evidence="3 4">IJ1G</strain>
    </source>
</reference>
<dbReference type="EMBL" id="SPUK01000037">
    <property type="protein sequence ID" value="TQV90101.1"/>
    <property type="molecule type" value="Genomic_DNA"/>
</dbReference>
<evidence type="ECO:0000313" key="3">
    <source>
        <dbReference type="EMBL" id="TQV90101.1"/>
    </source>
</evidence>
<feature type="signal peptide" evidence="2">
    <location>
        <begin position="1"/>
        <end position="17"/>
    </location>
</feature>
<protein>
    <submittedName>
        <fullName evidence="3">Uncharacterized protein</fullName>
    </submittedName>
</protein>
<dbReference type="OrthoDB" id="4868025at2759"/>